<reference evidence="3 4" key="1">
    <citation type="submission" date="2021-02" db="EMBL/GenBank/DDBJ databases">
        <title>Plant Genome Project.</title>
        <authorList>
            <person name="Zhang R.-G."/>
        </authorList>
    </citation>
    <scope>NUCLEOTIDE SEQUENCE [LARGE SCALE GENOMIC DNA]</scope>
    <source>
        <tissue evidence="3">Leaves</tissue>
    </source>
</reference>
<organism evidence="3 4">
    <name type="scientific">Xanthoceras sorbifolium</name>
    <dbReference type="NCBI Taxonomy" id="99658"/>
    <lineage>
        <taxon>Eukaryota</taxon>
        <taxon>Viridiplantae</taxon>
        <taxon>Streptophyta</taxon>
        <taxon>Embryophyta</taxon>
        <taxon>Tracheophyta</taxon>
        <taxon>Spermatophyta</taxon>
        <taxon>Magnoliopsida</taxon>
        <taxon>eudicotyledons</taxon>
        <taxon>Gunneridae</taxon>
        <taxon>Pentapetalae</taxon>
        <taxon>rosids</taxon>
        <taxon>malvids</taxon>
        <taxon>Sapindales</taxon>
        <taxon>Sapindaceae</taxon>
        <taxon>Xanthoceroideae</taxon>
        <taxon>Xanthoceras</taxon>
    </lineage>
</organism>
<dbReference type="Gene3D" id="3.40.50.1820">
    <property type="entry name" value="alpha/beta hydrolase"/>
    <property type="match status" value="1"/>
</dbReference>
<comment type="caution">
    <text evidence="3">The sequence shown here is derived from an EMBL/GenBank/DDBJ whole genome shotgun (WGS) entry which is preliminary data.</text>
</comment>
<dbReference type="InterPro" id="IPR013094">
    <property type="entry name" value="AB_hydrolase_3"/>
</dbReference>
<evidence type="ECO:0000313" key="4">
    <source>
        <dbReference type="Proteomes" id="UP000827721"/>
    </source>
</evidence>
<dbReference type="PANTHER" id="PTHR23024:SF467">
    <property type="entry name" value="CARBOXYLESTERASE 12-RELATED"/>
    <property type="match status" value="1"/>
</dbReference>
<proteinExistence type="inferred from homology"/>
<dbReference type="EMBL" id="JAFEMO010000002">
    <property type="protein sequence ID" value="KAH7575220.1"/>
    <property type="molecule type" value="Genomic_DNA"/>
</dbReference>
<keyword evidence="4" id="KW-1185">Reference proteome</keyword>
<dbReference type="InterPro" id="IPR029058">
    <property type="entry name" value="AB_hydrolase_fold"/>
</dbReference>
<dbReference type="InterPro" id="IPR050466">
    <property type="entry name" value="Carboxylest/Gibb_receptor"/>
</dbReference>
<dbReference type="SUPFAM" id="SSF53474">
    <property type="entry name" value="alpha/beta-Hydrolases"/>
    <property type="match status" value="1"/>
</dbReference>
<feature type="domain" description="Alpha/beta hydrolase fold-3" evidence="2">
    <location>
        <begin position="155"/>
        <end position="226"/>
    </location>
</feature>
<evidence type="ECO:0000259" key="2">
    <source>
        <dbReference type="Pfam" id="PF07859"/>
    </source>
</evidence>
<dbReference type="PANTHER" id="PTHR23024">
    <property type="entry name" value="ARYLACETAMIDE DEACETYLASE"/>
    <property type="match status" value="1"/>
</dbReference>
<comment type="similarity">
    <text evidence="1">Belongs to the 'GDXG' lipolytic enzyme family.</text>
</comment>
<protein>
    <recommendedName>
        <fullName evidence="2">Alpha/beta hydrolase fold-3 domain-containing protein</fullName>
    </recommendedName>
</protein>
<dbReference type="Proteomes" id="UP000827721">
    <property type="component" value="Unassembled WGS sequence"/>
</dbReference>
<gene>
    <name evidence="3" type="ORF">JRO89_XS02G0064500</name>
</gene>
<name>A0ABQ8IF10_9ROSI</name>
<sequence>MDSPNPDLAQDFSPLFQIYKDGRVDRLINTEIVPPSFDPKTTLKAKTFYIHLNTISLSGFTSLKTPTKTRNFPFLFTSSRLITEMPQNTLYRLLLKIHGLPSNGLLPIFHQKGPEDWLNHHANFQRVFLSGGSAGGNMHTKWPSNLAMKRSLRVLILQLKRLDDPWINPAYDPNLGLLGCSRVQVAVSEKDPLRERGWYYCLKLRESGWSGDIEVLDYKGEEHVFHYRISLVKCCAHAQENCSVHQSVDSIYG</sequence>
<accession>A0ABQ8IF10</accession>
<evidence type="ECO:0000256" key="1">
    <source>
        <dbReference type="ARBA" id="ARBA00010515"/>
    </source>
</evidence>
<dbReference type="Pfam" id="PF07859">
    <property type="entry name" value="Abhydrolase_3"/>
    <property type="match status" value="1"/>
</dbReference>
<evidence type="ECO:0000313" key="3">
    <source>
        <dbReference type="EMBL" id="KAH7575220.1"/>
    </source>
</evidence>